<organism evidence="2 3">
    <name type="scientific">Rhynchophorus ferrugineus</name>
    <name type="common">Red palm weevil</name>
    <name type="synonym">Curculio ferrugineus</name>
    <dbReference type="NCBI Taxonomy" id="354439"/>
    <lineage>
        <taxon>Eukaryota</taxon>
        <taxon>Metazoa</taxon>
        <taxon>Ecdysozoa</taxon>
        <taxon>Arthropoda</taxon>
        <taxon>Hexapoda</taxon>
        <taxon>Insecta</taxon>
        <taxon>Pterygota</taxon>
        <taxon>Neoptera</taxon>
        <taxon>Endopterygota</taxon>
        <taxon>Coleoptera</taxon>
        <taxon>Polyphaga</taxon>
        <taxon>Cucujiformia</taxon>
        <taxon>Curculionidae</taxon>
        <taxon>Dryophthorinae</taxon>
        <taxon>Rhynchophorus</taxon>
    </lineage>
</organism>
<keyword evidence="3" id="KW-1185">Reference proteome</keyword>
<dbReference type="InterPro" id="IPR002999">
    <property type="entry name" value="Tudor"/>
</dbReference>
<protein>
    <recommendedName>
        <fullName evidence="1">Tudor domain-containing protein</fullName>
    </recommendedName>
</protein>
<evidence type="ECO:0000259" key="1">
    <source>
        <dbReference type="PROSITE" id="PS50304"/>
    </source>
</evidence>
<feature type="domain" description="Tudor" evidence="1">
    <location>
        <begin position="74"/>
        <end position="135"/>
    </location>
</feature>
<dbReference type="SUPFAM" id="SSF63748">
    <property type="entry name" value="Tudor/PWWP/MBT"/>
    <property type="match status" value="1"/>
</dbReference>
<dbReference type="PANTHER" id="PTHR22948">
    <property type="entry name" value="TUDOR DOMAIN CONTAINING PROTEIN"/>
    <property type="match status" value="1"/>
</dbReference>
<dbReference type="OrthoDB" id="10034606at2759"/>
<gene>
    <name evidence="2" type="ORF">GWI33_014580</name>
</gene>
<dbReference type="EMBL" id="JAACXV010013731">
    <property type="protein sequence ID" value="KAF7272641.1"/>
    <property type="molecule type" value="Genomic_DNA"/>
</dbReference>
<dbReference type="InterPro" id="IPR050621">
    <property type="entry name" value="Tudor_domain_containing"/>
</dbReference>
<dbReference type="Gene3D" id="2.30.30.140">
    <property type="match status" value="1"/>
</dbReference>
<dbReference type="Proteomes" id="UP000625711">
    <property type="component" value="Unassembled WGS sequence"/>
</dbReference>
<dbReference type="PROSITE" id="PS50304">
    <property type="entry name" value="TUDOR"/>
    <property type="match status" value="1"/>
</dbReference>
<dbReference type="PANTHER" id="PTHR22948:SF76">
    <property type="entry name" value="FI20010P1-RELATED"/>
    <property type="match status" value="1"/>
</dbReference>
<accession>A0A834M8Y1</accession>
<dbReference type="Pfam" id="PF00567">
    <property type="entry name" value="TUDOR"/>
    <property type="match status" value="1"/>
</dbReference>
<evidence type="ECO:0000313" key="2">
    <source>
        <dbReference type="EMBL" id="KAF7272641.1"/>
    </source>
</evidence>
<evidence type="ECO:0000313" key="3">
    <source>
        <dbReference type="Proteomes" id="UP000625711"/>
    </source>
</evidence>
<name>A0A834M8Y1_RHYFE</name>
<reference evidence="2" key="1">
    <citation type="submission" date="2020-08" db="EMBL/GenBank/DDBJ databases">
        <title>Genome sequencing and assembly of the red palm weevil Rhynchophorus ferrugineus.</title>
        <authorList>
            <person name="Dias G.B."/>
            <person name="Bergman C.M."/>
            <person name="Manee M."/>
        </authorList>
    </citation>
    <scope>NUCLEOTIDE SEQUENCE</scope>
    <source>
        <strain evidence="2">AA-2017</strain>
        <tissue evidence="2">Whole larva</tissue>
    </source>
</reference>
<sequence length="199" mass="23193">MDPIHAEEEEKLIPTEFNMTNWTVMDIYRLKVVHVNSPLDFWVVNNLEEFELFYYYLNGFYSLNGNSFKLIPSRIRENRYCVVHADGVYYRAIVITDPLIVESMMSLQVFLMDYGSIVQVKLTDLFLLADEMYEIPQFAIRATLAGSKIYESFASPEDVDNFKDEVEQQILLLLLRAVDFELGVIHLDFIDTDSESDSE</sequence>
<dbReference type="AlphaFoldDB" id="A0A834M8Y1"/>
<comment type="caution">
    <text evidence="2">The sequence shown here is derived from an EMBL/GenBank/DDBJ whole genome shotgun (WGS) entry which is preliminary data.</text>
</comment>
<proteinExistence type="predicted"/>